<dbReference type="HOGENOM" id="CLU_176737_0_0_2"/>
<dbReference type="GeneID" id="7270284"/>
<dbReference type="EMBL" id="CP001338">
    <property type="protein sequence ID" value="ACL17495.1"/>
    <property type="molecule type" value="Genomic_DNA"/>
</dbReference>
<evidence type="ECO:0000256" key="1">
    <source>
        <dbReference type="SAM" id="Phobius"/>
    </source>
</evidence>
<dbReference type="STRING" id="521011.Mpal_2199"/>
<dbReference type="Proteomes" id="UP000002457">
    <property type="component" value="Chromosome"/>
</dbReference>
<evidence type="ECO:0000313" key="2">
    <source>
        <dbReference type="EMBL" id="ACL17495.1"/>
    </source>
</evidence>
<dbReference type="AlphaFoldDB" id="B8GDZ4"/>
<keyword evidence="1" id="KW-0812">Transmembrane</keyword>
<name>B8GDZ4_METPE</name>
<accession>B8GDZ4</accession>
<dbReference type="eggNOG" id="arCOG04909">
    <property type="taxonomic scope" value="Archaea"/>
</dbReference>
<keyword evidence="3" id="KW-1185">Reference proteome</keyword>
<sequence length="103" mass="11552">MSYLFSVGAFGAAVTLFLWLRDSRLYLRTGLAGYRTRAHQGVFYTALALLGAGIAWNESVELIGLGLVLLALYLQGRVEHEKVWTDEKTLPRLLGAVKRRQKK</sequence>
<feature type="transmembrane region" description="Helical" evidence="1">
    <location>
        <begin position="47"/>
        <end position="74"/>
    </location>
</feature>
<keyword evidence="1" id="KW-1133">Transmembrane helix</keyword>
<dbReference type="OrthoDB" id="148043at2157"/>
<organism evidence="2 3">
    <name type="scientific">Methanosphaerula palustris (strain ATCC BAA-1556 / DSM 19958 / E1-9c)</name>
    <dbReference type="NCBI Taxonomy" id="521011"/>
    <lineage>
        <taxon>Archaea</taxon>
        <taxon>Methanobacteriati</taxon>
        <taxon>Methanobacteriota</taxon>
        <taxon>Stenosarchaea group</taxon>
        <taxon>Methanomicrobia</taxon>
        <taxon>Methanomicrobiales</taxon>
        <taxon>Methanoregulaceae</taxon>
        <taxon>Methanosphaerula</taxon>
    </lineage>
</organism>
<proteinExistence type="predicted"/>
<dbReference type="RefSeq" id="WP_012618814.1">
    <property type="nucleotide sequence ID" value="NC_011832.1"/>
</dbReference>
<protein>
    <submittedName>
        <fullName evidence="2">Uncharacterized protein</fullName>
    </submittedName>
</protein>
<dbReference type="KEGG" id="mpl:Mpal_2199"/>
<keyword evidence="1" id="KW-0472">Membrane</keyword>
<evidence type="ECO:0000313" key="3">
    <source>
        <dbReference type="Proteomes" id="UP000002457"/>
    </source>
</evidence>
<gene>
    <name evidence="2" type="ordered locus">Mpal_2199</name>
</gene>
<reference evidence="2 3" key="1">
    <citation type="journal article" date="2015" name="Genome Announc.">
        <title>Complete Genome Sequence of Methanosphaerula palustris E1-9CT, a Hydrogenotrophic Methanogen Isolated from a Minerotrophic Fen Peatland.</title>
        <authorList>
            <person name="Cadillo-Quiroz H."/>
            <person name="Browne P."/>
            <person name="Kyrpides N."/>
            <person name="Woyke T."/>
            <person name="Goodwin L."/>
            <person name="Detter C."/>
            <person name="Yavitt J.B."/>
            <person name="Zinder S.H."/>
        </authorList>
    </citation>
    <scope>NUCLEOTIDE SEQUENCE [LARGE SCALE GENOMIC DNA]</scope>
    <source>
        <strain evidence="3">ATCC BAA-1556 / DSM 19958 / E1-9c</strain>
    </source>
</reference>